<accession>A0A9P0Q7A6</accession>
<evidence type="ECO:0000313" key="2">
    <source>
        <dbReference type="Proteomes" id="UP001152888"/>
    </source>
</evidence>
<name>A0A9P0Q7A6_ACAOB</name>
<dbReference type="Proteomes" id="UP001152888">
    <property type="component" value="Unassembled WGS sequence"/>
</dbReference>
<dbReference type="OrthoDB" id="7458733at2759"/>
<reference evidence="1" key="1">
    <citation type="submission" date="2022-03" db="EMBL/GenBank/DDBJ databases">
        <authorList>
            <person name="Sayadi A."/>
        </authorList>
    </citation>
    <scope>NUCLEOTIDE SEQUENCE</scope>
</reference>
<organism evidence="1 2">
    <name type="scientific">Acanthoscelides obtectus</name>
    <name type="common">Bean weevil</name>
    <name type="synonym">Bruchus obtectus</name>
    <dbReference type="NCBI Taxonomy" id="200917"/>
    <lineage>
        <taxon>Eukaryota</taxon>
        <taxon>Metazoa</taxon>
        <taxon>Ecdysozoa</taxon>
        <taxon>Arthropoda</taxon>
        <taxon>Hexapoda</taxon>
        <taxon>Insecta</taxon>
        <taxon>Pterygota</taxon>
        <taxon>Neoptera</taxon>
        <taxon>Endopterygota</taxon>
        <taxon>Coleoptera</taxon>
        <taxon>Polyphaga</taxon>
        <taxon>Cucujiformia</taxon>
        <taxon>Chrysomeloidea</taxon>
        <taxon>Chrysomelidae</taxon>
        <taxon>Bruchinae</taxon>
        <taxon>Bruchini</taxon>
        <taxon>Acanthoscelides</taxon>
    </lineage>
</organism>
<evidence type="ECO:0000313" key="1">
    <source>
        <dbReference type="EMBL" id="CAH2011751.1"/>
    </source>
</evidence>
<dbReference type="EMBL" id="CAKOFQ010008113">
    <property type="protein sequence ID" value="CAH2011751.1"/>
    <property type="molecule type" value="Genomic_DNA"/>
</dbReference>
<gene>
    <name evidence="1" type="ORF">ACAOBT_LOCUS32385</name>
</gene>
<protein>
    <submittedName>
        <fullName evidence="1">Uncharacterized protein</fullName>
    </submittedName>
</protein>
<keyword evidence="2" id="KW-1185">Reference proteome</keyword>
<proteinExistence type="predicted"/>
<sequence length="285" mass="33239">MPTFQLGDIREYESLACEIEMHVRKLLEEHNYDTIGNLLAFYDAFKKSGCTNVLEFFRMYTPPITPDHYTCVGLALELWHRLGIQLESKYPGIGDYLCVVSCEEDIDSTPMYTAQSQRVESTYKLEKEHVLLCLKVQFSGRTGVLLCDPGYHVSRVITIMNDNNYPHTGWYIQAEDDDVCKEYCYHFSSFNPNFVEWDERTTRKGKQECFTGLIYVGRPYQTAVDVTERRNLVYCFRSLLSRDQKGNLIAGIYFKVKANGDEFTVFVRMLLRPDFTNWKLTPIYN</sequence>
<comment type="caution">
    <text evidence="1">The sequence shown here is derived from an EMBL/GenBank/DDBJ whole genome shotgun (WGS) entry which is preliminary data.</text>
</comment>
<dbReference type="AlphaFoldDB" id="A0A9P0Q7A6"/>